<gene>
    <name evidence="1" type="ORF">H9804_03160</name>
</gene>
<name>A0A9D2GTU6_9BACT</name>
<dbReference type="Proteomes" id="UP000824176">
    <property type="component" value="Unassembled WGS sequence"/>
</dbReference>
<reference evidence="1" key="2">
    <citation type="submission" date="2021-04" db="EMBL/GenBank/DDBJ databases">
        <authorList>
            <person name="Gilroy R."/>
        </authorList>
    </citation>
    <scope>NUCLEOTIDE SEQUENCE</scope>
    <source>
        <strain evidence="1">ChiW4-1371</strain>
    </source>
</reference>
<evidence type="ECO:0000313" key="1">
    <source>
        <dbReference type="EMBL" id="HIZ88920.1"/>
    </source>
</evidence>
<proteinExistence type="predicted"/>
<accession>A0A9D2GTU6</accession>
<organism evidence="1 2">
    <name type="scientific">Candidatus Mucispirillum faecigallinarum</name>
    <dbReference type="NCBI Taxonomy" id="2838699"/>
    <lineage>
        <taxon>Bacteria</taxon>
        <taxon>Pseudomonadati</taxon>
        <taxon>Deferribacterota</taxon>
        <taxon>Deferribacteres</taxon>
        <taxon>Deferribacterales</taxon>
        <taxon>Mucispirillaceae</taxon>
        <taxon>Mucispirillum</taxon>
    </lineage>
</organism>
<comment type="caution">
    <text evidence="1">The sequence shown here is derived from an EMBL/GenBank/DDBJ whole genome shotgun (WGS) entry which is preliminary data.</text>
</comment>
<evidence type="ECO:0000313" key="2">
    <source>
        <dbReference type="Proteomes" id="UP000824176"/>
    </source>
</evidence>
<dbReference type="AlphaFoldDB" id="A0A9D2GTU6"/>
<sequence length="98" mass="11432">MDINDFNNLSDIAKMDYVLDCLYKAHGLFKIIYESGCGFEQNVIDELEHLGDEFSRIGFMVESHDYTGVYEDLNKNLSRLSSIVAVIDEYLYKHRRIN</sequence>
<dbReference type="EMBL" id="DXAQ01000047">
    <property type="protein sequence ID" value="HIZ88920.1"/>
    <property type="molecule type" value="Genomic_DNA"/>
</dbReference>
<reference evidence="1" key="1">
    <citation type="journal article" date="2021" name="PeerJ">
        <title>Extensive microbial diversity within the chicken gut microbiome revealed by metagenomics and culture.</title>
        <authorList>
            <person name="Gilroy R."/>
            <person name="Ravi A."/>
            <person name="Getino M."/>
            <person name="Pursley I."/>
            <person name="Horton D.L."/>
            <person name="Alikhan N.F."/>
            <person name="Baker D."/>
            <person name="Gharbi K."/>
            <person name="Hall N."/>
            <person name="Watson M."/>
            <person name="Adriaenssens E.M."/>
            <person name="Foster-Nyarko E."/>
            <person name="Jarju S."/>
            <person name="Secka A."/>
            <person name="Antonio M."/>
            <person name="Oren A."/>
            <person name="Chaudhuri R.R."/>
            <person name="La Ragione R."/>
            <person name="Hildebrand F."/>
            <person name="Pallen M.J."/>
        </authorList>
    </citation>
    <scope>NUCLEOTIDE SEQUENCE</scope>
    <source>
        <strain evidence="1">ChiW4-1371</strain>
    </source>
</reference>
<protein>
    <submittedName>
        <fullName evidence="1">Uncharacterized protein</fullName>
    </submittedName>
</protein>